<dbReference type="PANTHER" id="PTHR30204:SF89">
    <property type="entry name" value="HTH MERR-TYPE DOMAIN-CONTAINING PROTEIN"/>
    <property type="match status" value="1"/>
</dbReference>
<gene>
    <name evidence="4" type="ORF">DFR70_11482</name>
</gene>
<dbReference type="SUPFAM" id="SSF46955">
    <property type="entry name" value="Putative DNA-binding domain"/>
    <property type="match status" value="1"/>
</dbReference>
<evidence type="ECO:0000256" key="1">
    <source>
        <dbReference type="ARBA" id="ARBA00023125"/>
    </source>
</evidence>
<feature type="region of interest" description="Disordered" evidence="2">
    <location>
        <begin position="101"/>
        <end position="138"/>
    </location>
</feature>
<name>A0A318JXL1_9NOCA</name>
<dbReference type="AlphaFoldDB" id="A0A318JXL1"/>
<dbReference type="InterPro" id="IPR047057">
    <property type="entry name" value="MerR_fam"/>
</dbReference>
<keyword evidence="1" id="KW-0238">DNA-binding</keyword>
<evidence type="ECO:0000259" key="3">
    <source>
        <dbReference type="PROSITE" id="PS50937"/>
    </source>
</evidence>
<dbReference type="Pfam" id="PF13411">
    <property type="entry name" value="MerR_1"/>
    <property type="match status" value="1"/>
</dbReference>
<dbReference type="EMBL" id="QJKF01000014">
    <property type="protein sequence ID" value="PXX58400.1"/>
    <property type="molecule type" value="Genomic_DNA"/>
</dbReference>
<evidence type="ECO:0000256" key="2">
    <source>
        <dbReference type="SAM" id="MobiDB-lite"/>
    </source>
</evidence>
<dbReference type="GO" id="GO:0003677">
    <property type="term" value="F:DNA binding"/>
    <property type="evidence" value="ECO:0007669"/>
    <property type="project" value="UniProtKB-KW"/>
</dbReference>
<dbReference type="InterPro" id="IPR000551">
    <property type="entry name" value="MerR-type_HTH_dom"/>
</dbReference>
<feature type="domain" description="HTH merR-type" evidence="3">
    <location>
        <begin position="27"/>
        <end position="85"/>
    </location>
</feature>
<evidence type="ECO:0000313" key="4">
    <source>
        <dbReference type="EMBL" id="PXX58400.1"/>
    </source>
</evidence>
<dbReference type="PANTHER" id="PTHR30204">
    <property type="entry name" value="REDOX-CYCLING DRUG-SENSING TRANSCRIPTIONAL ACTIVATOR SOXR"/>
    <property type="match status" value="1"/>
</dbReference>
<dbReference type="CDD" id="cd00592">
    <property type="entry name" value="HTH_MerR-like"/>
    <property type="match status" value="1"/>
</dbReference>
<dbReference type="GO" id="GO:0003700">
    <property type="term" value="F:DNA-binding transcription factor activity"/>
    <property type="evidence" value="ECO:0007669"/>
    <property type="project" value="InterPro"/>
</dbReference>
<comment type="caution">
    <text evidence="4">The sequence shown here is derived from an EMBL/GenBank/DDBJ whole genome shotgun (WGS) entry which is preliminary data.</text>
</comment>
<dbReference type="Proteomes" id="UP000247569">
    <property type="component" value="Unassembled WGS sequence"/>
</dbReference>
<accession>A0A318JXL1</accession>
<dbReference type="SMART" id="SM00422">
    <property type="entry name" value="HTH_MERR"/>
    <property type="match status" value="1"/>
</dbReference>
<reference evidence="4 5" key="1">
    <citation type="submission" date="2018-05" db="EMBL/GenBank/DDBJ databases">
        <title>Genomic Encyclopedia of Type Strains, Phase IV (KMG-IV): sequencing the most valuable type-strain genomes for metagenomic binning, comparative biology and taxonomic classification.</title>
        <authorList>
            <person name="Goeker M."/>
        </authorList>
    </citation>
    <scope>NUCLEOTIDE SEQUENCE [LARGE SCALE GENOMIC DNA]</scope>
    <source>
        <strain evidence="4 5">DSM 44704</strain>
    </source>
</reference>
<keyword evidence="5" id="KW-1185">Reference proteome</keyword>
<dbReference type="PROSITE" id="PS50937">
    <property type="entry name" value="HTH_MERR_2"/>
    <property type="match status" value="1"/>
</dbReference>
<dbReference type="InterPro" id="IPR009061">
    <property type="entry name" value="DNA-bd_dom_put_sf"/>
</dbReference>
<proteinExistence type="predicted"/>
<protein>
    <submittedName>
        <fullName evidence="4">MerR-like DNA binding protein</fullName>
    </submittedName>
</protein>
<sequence length="277" mass="29673">MTGAAQWARGGMSIGSVLDLLRPDFPDVTISKIRFLEAEGLIRPERTPSGYRRFSVADCERLRFVLTAQRDQYLPLKVIKEQLEAIDSGAATLGVREARARAHSGRAGASESVSPVTDSEHPATPGGNRNGAAAPRRLGVVPSEISPDDLRFDHEIRLTRADLLAQAAIDETFLNDLIRANLITPGAAGFFDGDAVTLARTARAMAEFGLEARHLRAFKLAADREAALVAQIAAPIAKSRDAGARARAEETVRELAALSLTLHTCLVKSSVRTSLGG</sequence>
<organism evidence="4 5">
    <name type="scientific">Nocardia tenerifensis</name>
    <dbReference type="NCBI Taxonomy" id="228006"/>
    <lineage>
        <taxon>Bacteria</taxon>
        <taxon>Bacillati</taxon>
        <taxon>Actinomycetota</taxon>
        <taxon>Actinomycetes</taxon>
        <taxon>Mycobacteriales</taxon>
        <taxon>Nocardiaceae</taxon>
        <taxon>Nocardia</taxon>
    </lineage>
</organism>
<evidence type="ECO:0000313" key="5">
    <source>
        <dbReference type="Proteomes" id="UP000247569"/>
    </source>
</evidence>
<dbReference type="Gene3D" id="1.10.1660.10">
    <property type="match status" value="1"/>
</dbReference>